<keyword evidence="5" id="KW-1185">Reference proteome</keyword>
<accession>A0A4R9AAY9</accession>
<feature type="domain" description="LTD" evidence="3">
    <location>
        <begin position="194"/>
        <end position="338"/>
    </location>
</feature>
<dbReference type="Proteomes" id="UP000297447">
    <property type="component" value="Unassembled WGS sequence"/>
</dbReference>
<feature type="transmembrane region" description="Helical" evidence="2">
    <location>
        <begin position="1483"/>
        <end position="1506"/>
    </location>
</feature>
<keyword evidence="2" id="KW-0812">Transmembrane</keyword>
<dbReference type="GO" id="GO:0016787">
    <property type="term" value="F:hydrolase activity"/>
    <property type="evidence" value="ECO:0007669"/>
    <property type="project" value="InterPro"/>
</dbReference>
<dbReference type="EMBL" id="SOHE01000006">
    <property type="protein sequence ID" value="TFD55532.1"/>
    <property type="molecule type" value="Genomic_DNA"/>
</dbReference>
<dbReference type="InterPro" id="IPR029052">
    <property type="entry name" value="Metallo-depent_PP-like"/>
</dbReference>
<feature type="compositionally biased region" description="Low complexity" evidence="1">
    <location>
        <begin position="192"/>
        <end position="202"/>
    </location>
</feature>
<feature type="region of interest" description="Disordered" evidence="1">
    <location>
        <begin position="1434"/>
        <end position="1473"/>
    </location>
</feature>
<keyword evidence="2" id="KW-0472">Membrane</keyword>
<dbReference type="InterPro" id="IPR051918">
    <property type="entry name" value="STPP_CPPED1"/>
</dbReference>
<dbReference type="InterPro" id="IPR011401">
    <property type="entry name" value="Pesterase_YvnB"/>
</dbReference>
<feature type="domain" description="LTD" evidence="3">
    <location>
        <begin position="1"/>
        <end position="105"/>
    </location>
</feature>
<dbReference type="PROSITE" id="PS51841">
    <property type="entry name" value="LTD"/>
    <property type="match status" value="2"/>
</dbReference>
<dbReference type="Pfam" id="PF00149">
    <property type="entry name" value="Metallophos"/>
    <property type="match status" value="1"/>
</dbReference>
<dbReference type="Gene3D" id="3.60.21.10">
    <property type="match status" value="1"/>
</dbReference>
<dbReference type="InterPro" id="IPR001322">
    <property type="entry name" value="Lamin_tail_dom"/>
</dbReference>
<feature type="compositionally biased region" description="Pro residues" evidence="1">
    <location>
        <begin position="181"/>
        <end position="191"/>
    </location>
</feature>
<feature type="compositionally biased region" description="Low complexity" evidence="1">
    <location>
        <begin position="166"/>
        <end position="180"/>
    </location>
</feature>
<sequence length="1514" mass="160665">MVTEITPDNVGYDNFEFFEVTNTTTADIDLTADGVGLNYIYADSDDRASDVPFTVPANTVIGAGDSTVFWLDYSTATVDTQAFTVDDFRARFATGETTTAYQVVRVTGQPGMANGGDRGVRIVDAANASISWSFYPTGSVGTDASAHFDAPAGGLSAALIRSQGVPTPGVAAPVTTDPTPTSTPTPEPTSTPIPTATATPDPTTVTAPLQITEITPDTTNVGTGDGFEFIEVYNATSEPIDFNDYTLNYLYPLADLSNSSTLRWPAVPANVVIPAGGTLVFWVKNGQNDALTAADFNAQFGSDLTLGTDLVEVFVGGLANGAARGIEIISNTGFSVNTAYYNLDGVKDVTANLGIQYGTDPANPARQTKLGAIAANPGLVFAEQVPAGLMIVAADSEQPVVTDHTLGQIDATQNFALAATVTDDVQARTVTLHLKSNLDADYLELNLATDGADGYQHSLQSVDLTGKSWYEYYFTATDGHNSVDTPVTRVGLTGLDTAPVRLNVEDGQYLSGLSTLSAAGDAYPSGLTLNVDGTSVATTPQLEGEPQFVFEATAVDTYFKNGVLVGDDILRIFDDGIYEGWDTIATPIPLGYVREGQDLVASIYAGTKVAPEIDLDENNDDFQVRNLRLVLPDGRTLAPAGYTDPTLALSMGDSAGKLDFFDAHFTIPADAYTAVEHAWDTTLAADGAHTVSASNGLDSRSRRVIVDNLAPAITTDVEAGRLYQGEFMIDAEATDAGAGLESLTATLDGRDIQLPYATSSIRLADGEHTLVLTARDLIGNEASETTLFSTPVEEPGNELITPLDGAEISVEAGGTELTARATDPSGDLLTVTLNEGDRLAAGDDGVREYSGVTGVASAVDRPEKQLLSAEQVASMARLDDVTEPVSSDAAFPYQLFEVDVPADSGDDFTARVRWDGTANADAKVLLYVQNHLTGAWEEFDRQVTIGEESTTFTLDAMVPAAGHVANGVITVLIQHSEGFAGADLSDRTSTLPVNNVNDTARSSYDFTLGWESDTQYYNDSYYQRQLDIHDYLLEEREALNLQYLFHTGDIVDNHYETRQWQNADAAYTMLDDASLPYGVLAGNHDVGHKEIDYAPYSSYFGDNRYDANPWFGGSFEDNRGHYDLITAGGIDFLMLYMGWAPTQDGIDWLNEVLAQYPERTAVLNLHEYMLTTGGLGEIPQQIYDEVITPNANVAMVFSGHYHDAFTRIDEFDDNGDGVADRQVYQMLFDYQGLPEGGQSFLRLLHFDNETEQIAVRTYSPYLDVYNSDDPTLEAQHQDFTVPYAAFGMTPTVKSLATDAFTVDILTTTEIAAFENVPSGTEVTAAWNPGVGSHGWFAFSEDPYGATAYSEVRRLTIAAAVVPEVEVPVEVPAVEVPSEVPSEVPAEVPGAGAAASAAAGSNRPATPRGPATGSGALSAAAVAAAEALADTAAVAAAEAADEAEANEQESENTDESTDSSGSSDSSESEATDAALDSVDSVGGIGGWAIVLVTLAVLAGLALAVVAVRAVRARRA</sequence>
<name>A0A4R9AAY9_9MICO</name>
<dbReference type="SUPFAM" id="SSF74853">
    <property type="entry name" value="Lamin A/C globular tail domain"/>
    <property type="match status" value="1"/>
</dbReference>
<comment type="caution">
    <text evidence="4">The sequence shown here is derived from an EMBL/GenBank/DDBJ whole genome shotgun (WGS) entry which is preliminary data.</text>
</comment>
<evidence type="ECO:0000313" key="4">
    <source>
        <dbReference type="EMBL" id="TFD55532.1"/>
    </source>
</evidence>
<evidence type="ECO:0000259" key="3">
    <source>
        <dbReference type="PROSITE" id="PS51841"/>
    </source>
</evidence>
<feature type="region of interest" description="Disordered" evidence="1">
    <location>
        <begin position="166"/>
        <end position="202"/>
    </location>
</feature>
<feature type="region of interest" description="Disordered" evidence="1">
    <location>
        <begin position="1394"/>
        <end position="1413"/>
    </location>
</feature>
<evidence type="ECO:0000256" key="1">
    <source>
        <dbReference type="SAM" id="MobiDB-lite"/>
    </source>
</evidence>
<dbReference type="SUPFAM" id="SSF56300">
    <property type="entry name" value="Metallo-dependent phosphatases"/>
    <property type="match status" value="1"/>
</dbReference>
<evidence type="ECO:0000313" key="5">
    <source>
        <dbReference type="Proteomes" id="UP000297447"/>
    </source>
</evidence>
<gene>
    <name evidence="4" type="ORF">E3T55_00880</name>
</gene>
<dbReference type="OrthoDB" id="9772095at2"/>
<dbReference type="Pfam" id="PF00932">
    <property type="entry name" value="LTD"/>
    <property type="match status" value="1"/>
</dbReference>
<keyword evidence="2" id="KW-1133">Transmembrane helix</keyword>
<reference evidence="4 5" key="1">
    <citation type="submission" date="2019-03" db="EMBL/GenBank/DDBJ databases">
        <title>Genomics of glacier-inhabiting Cryobacterium strains.</title>
        <authorList>
            <person name="Liu Q."/>
            <person name="Xin Y.-H."/>
        </authorList>
    </citation>
    <scope>NUCLEOTIDE SEQUENCE [LARGE SCALE GENOMIC DNA]</scope>
    <source>
        <strain evidence="4 5">Hh14</strain>
    </source>
</reference>
<evidence type="ECO:0000256" key="2">
    <source>
        <dbReference type="SAM" id="Phobius"/>
    </source>
</evidence>
<dbReference type="PANTHER" id="PTHR43143:SF5">
    <property type="entry name" value="SECRETED PROTEIN"/>
    <property type="match status" value="1"/>
</dbReference>
<dbReference type="PANTHER" id="PTHR43143">
    <property type="entry name" value="METALLOPHOSPHOESTERASE, CALCINEURIN SUPERFAMILY"/>
    <property type="match status" value="1"/>
</dbReference>
<proteinExistence type="predicted"/>
<dbReference type="InterPro" id="IPR036415">
    <property type="entry name" value="Lamin_tail_dom_sf"/>
</dbReference>
<protein>
    <recommendedName>
        <fullName evidence="3">LTD domain-containing protein</fullName>
    </recommendedName>
</protein>
<dbReference type="InterPro" id="IPR004843">
    <property type="entry name" value="Calcineurin-like_PHP"/>
</dbReference>
<feature type="compositionally biased region" description="Acidic residues" evidence="1">
    <location>
        <begin position="1438"/>
        <end position="1456"/>
    </location>
</feature>
<organism evidence="4 5">
    <name type="scientific">Cryobacterium frigoriphilum</name>
    <dbReference type="NCBI Taxonomy" id="1259150"/>
    <lineage>
        <taxon>Bacteria</taxon>
        <taxon>Bacillati</taxon>
        <taxon>Actinomycetota</taxon>
        <taxon>Actinomycetes</taxon>
        <taxon>Micrococcales</taxon>
        <taxon>Microbacteriaceae</taxon>
        <taxon>Cryobacterium</taxon>
    </lineage>
</organism>
<dbReference type="PIRSF" id="PIRSF036444">
    <property type="entry name" value="Pesterase_YvnB"/>
    <property type="match status" value="1"/>
</dbReference>